<dbReference type="AlphaFoldDB" id="A0A9X3EP62"/>
<gene>
    <name evidence="2" type="ORF">OV079_17635</name>
</gene>
<evidence type="ECO:0000313" key="2">
    <source>
        <dbReference type="EMBL" id="MCY1007340.1"/>
    </source>
</evidence>
<reference evidence="2" key="1">
    <citation type="submission" date="2022-11" db="EMBL/GenBank/DDBJ databases">
        <title>Minimal conservation of predation-associated metabolite biosynthetic gene clusters underscores biosynthetic potential of Myxococcota including descriptions for ten novel species: Archangium lansinium sp. nov., Myxococcus landrumus sp. nov., Nannocystis bai.</title>
        <authorList>
            <person name="Ahearne A."/>
            <person name="Stevens C."/>
            <person name="Phillips K."/>
        </authorList>
    </citation>
    <scope>NUCLEOTIDE SEQUENCE</scope>
    <source>
        <strain evidence="2">Na p29</strain>
    </source>
</reference>
<feature type="compositionally biased region" description="Basic residues" evidence="1">
    <location>
        <begin position="316"/>
        <end position="331"/>
    </location>
</feature>
<sequence length="436" mass="45437">MPEVTPMTPGPIALSLEVAADAVVERLPLLAQVVGGDRPHHAGARVGQRAADVGPRVLEQQLLVAAGEVDGVQGDGVAVARLAQVHGLAVGGDVAEVGAQRVVERDLLERLPAALAVGQKDVDAAVLARARGQAHLQLGVGDVAGELLIVALDEGPLAGREIDAVEVVPLLIAVVHADEHDVGVEVADAVDAGARLRIGREVAALAGLEVERVEMEVLVAAGVAHVEQGVGAVGPEVLGDAPRLVGGDRATLARVVGRRDVDVEHAVDRGDPAEVLAVGADLHVHALGVAEQQLARDELGLRRGGRGERRRGGGLGRRRSGLPGVGRRRRIQAGATARPRDRSRNRRIRVLQGRLFGRGFGIRGWRVGFTRWVKSGESAGGTARRMAGADDLSRAAAAKTGVPAGMGIVFRGPKKTPRPITLPPIGGRLSPSRRRR</sequence>
<evidence type="ECO:0000256" key="1">
    <source>
        <dbReference type="SAM" id="MobiDB-lite"/>
    </source>
</evidence>
<dbReference type="Proteomes" id="UP001150924">
    <property type="component" value="Unassembled WGS sequence"/>
</dbReference>
<evidence type="ECO:0000313" key="3">
    <source>
        <dbReference type="Proteomes" id="UP001150924"/>
    </source>
</evidence>
<dbReference type="EMBL" id="JAPNKE010000002">
    <property type="protein sequence ID" value="MCY1007340.1"/>
    <property type="molecule type" value="Genomic_DNA"/>
</dbReference>
<name>A0A9X3EP62_9BACT</name>
<accession>A0A9X3EP62</accession>
<feature type="region of interest" description="Disordered" evidence="1">
    <location>
        <begin position="301"/>
        <end position="344"/>
    </location>
</feature>
<protein>
    <submittedName>
        <fullName evidence="2">Uncharacterized protein</fullName>
    </submittedName>
</protein>
<proteinExistence type="predicted"/>
<organism evidence="2 3">
    <name type="scientific">Nannocystis pusilla</name>
    <dbReference type="NCBI Taxonomy" id="889268"/>
    <lineage>
        <taxon>Bacteria</taxon>
        <taxon>Pseudomonadati</taxon>
        <taxon>Myxococcota</taxon>
        <taxon>Polyangia</taxon>
        <taxon>Nannocystales</taxon>
        <taxon>Nannocystaceae</taxon>
        <taxon>Nannocystis</taxon>
    </lineage>
</organism>
<feature type="compositionally biased region" description="Basic and acidic residues" evidence="1">
    <location>
        <begin position="301"/>
        <end position="311"/>
    </location>
</feature>
<feature type="region of interest" description="Disordered" evidence="1">
    <location>
        <begin position="408"/>
        <end position="436"/>
    </location>
</feature>
<comment type="caution">
    <text evidence="2">The sequence shown here is derived from an EMBL/GenBank/DDBJ whole genome shotgun (WGS) entry which is preliminary data.</text>
</comment>
<keyword evidence="3" id="KW-1185">Reference proteome</keyword>